<dbReference type="RefSeq" id="WP_143374418.1">
    <property type="nucleotide sequence ID" value="NZ_VJVZ01000011.1"/>
</dbReference>
<evidence type="ECO:0000313" key="6">
    <source>
        <dbReference type="EMBL" id="TRW22769.1"/>
    </source>
</evidence>
<dbReference type="AlphaFoldDB" id="A0A552UX33"/>
<dbReference type="CDD" id="cd00063">
    <property type="entry name" value="FN3"/>
    <property type="match status" value="1"/>
</dbReference>
<feature type="chain" id="PRO_5022108566" evidence="3">
    <location>
        <begin position="19"/>
        <end position="721"/>
    </location>
</feature>
<dbReference type="PROSITE" id="PS01180">
    <property type="entry name" value="CUB"/>
    <property type="match status" value="1"/>
</dbReference>
<dbReference type="SUPFAM" id="SSF49854">
    <property type="entry name" value="Spermadhesin, CUB domain"/>
    <property type="match status" value="1"/>
</dbReference>
<dbReference type="GO" id="GO:0004222">
    <property type="term" value="F:metalloendopeptidase activity"/>
    <property type="evidence" value="ECO:0007669"/>
    <property type="project" value="InterPro"/>
</dbReference>
<feature type="domain" description="CUB" evidence="4">
    <location>
        <begin position="510"/>
        <end position="635"/>
    </location>
</feature>
<evidence type="ECO:0000256" key="2">
    <source>
        <dbReference type="ARBA" id="ARBA00023157"/>
    </source>
</evidence>
<dbReference type="Proteomes" id="UP000320643">
    <property type="component" value="Unassembled WGS sequence"/>
</dbReference>
<accession>A0A552UX33</accession>
<dbReference type="PROSITE" id="PS50215">
    <property type="entry name" value="ADAM_MEPRO"/>
    <property type="match status" value="1"/>
</dbReference>
<organism evidence="6 7">
    <name type="scientific">Flavobacterium zepuense</name>
    <dbReference type="NCBI Taxonomy" id="2593302"/>
    <lineage>
        <taxon>Bacteria</taxon>
        <taxon>Pseudomonadati</taxon>
        <taxon>Bacteroidota</taxon>
        <taxon>Flavobacteriia</taxon>
        <taxon>Flavobacteriales</taxon>
        <taxon>Flavobacteriaceae</taxon>
        <taxon>Flavobacterium</taxon>
    </lineage>
</organism>
<protein>
    <submittedName>
        <fullName evidence="6">T9SS type A sorting domain-containing protein</fullName>
    </submittedName>
</protein>
<keyword evidence="1 3" id="KW-0732">Signal</keyword>
<dbReference type="Gene3D" id="2.60.120.290">
    <property type="entry name" value="Spermadhesin, CUB domain"/>
    <property type="match status" value="1"/>
</dbReference>
<dbReference type="Pfam" id="PF13688">
    <property type="entry name" value="Reprolysin_5"/>
    <property type="match status" value="1"/>
</dbReference>
<dbReference type="SUPFAM" id="SSF55486">
    <property type="entry name" value="Metalloproteases ('zincins'), catalytic domain"/>
    <property type="match status" value="1"/>
</dbReference>
<sequence length="721" mass="77967">MKKLALLVTLLSTTVFYAQHKVAEKVSELIAQNTKFTAFAPLQQSANLGSSATNKIVTNATYAVIDKAALANILASKPQTIELSIPYNNTVVTMQLYRSYVLAKDFHAETNRGIAISYDPGVYYRGIIKGDSSSLASFNFFNGEMNGVVSSSALNNLVVGKLKRKKNTTDYIIYSDSKLNLLNDFNCLASEASVSDRAFQKSGLDINDTQSSKCTKIYFEIDNVLFQANDLSTTNTGNWLTSIFNNIQTLYANDGIDVALKSFMVWTEFDPYFGDTSNDYLDQFFDEYQFSNFDGDIGQLLGIDGGLGGLAYVGGVCSGPYNVSYVDIDYEFEEVPVFSWTIEAMTHEIGHQLGSPHTHACAWNGNNTAIDGCGTQAGAGEGDCAMGPIPSFSGGTIMSYCHLLNNVGINFANGFGPQPAARILAFVNSSSCLDLECISVCENSISQLLVNNVNASGATVSWDGLGNDWETSVATYSAGLSNWNDTSSSSINLNNLEPNTYYVVGVKQVCEDGTSETVQTVFATDADWCAGQVFTDVGGPTGMYDNSQHIERTFTPDDANLKIIADFTSFKLETNFDYLYVYNGADTNAPLIASLTGGSIPPAIQSTAADGSLTFVFESDEEITSPGWISNVSCVSGTASLQDNTFANFAYYPNPAKNSVTITSGEEFQEIMVYNVAGQLLLHKKVNTSTATADISSFSNGVYFFKVVGNSKEANFRIIKQ</sequence>
<dbReference type="Pfam" id="PF18962">
    <property type="entry name" value="Por_Secre_tail"/>
    <property type="match status" value="1"/>
</dbReference>
<dbReference type="Gene3D" id="3.40.390.10">
    <property type="entry name" value="Collagenase (Catalytic Domain)"/>
    <property type="match status" value="1"/>
</dbReference>
<dbReference type="CDD" id="cd00041">
    <property type="entry name" value="CUB"/>
    <property type="match status" value="1"/>
</dbReference>
<dbReference type="InterPro" id="IPR013783">
    <property type="entry name" value="Ig-like_fold"/>
</dbReference>
<dbReference type="OrthoDB" id="1182309at2"/>
<dbReference type="InterPro" id="IPR036116">
    <property type="entry name" value="FN3_sf"/>
</dbReference>
<name>A0A552UX33_9FLAO</name>
<evidence type="ECO:0000259" key="5">
    <source>
        <dbReference type="PROSITE" id="PS50215"/>
    </source>
</evidence>
<keyword evidence="7" id="KW-1185">Reference proteome</keyword>
<dbReference type="InterPro" id="IPR000859">
    <property type="entry name" value="CUB_dom"/>
</dbReference>
<dbReference type="SUPFAM" id="SSF49265">
    <property type="entry name" value="Fibronectin type III"/>
    <property type="match status" value="1"/>
</dbReference>
<comment type="caution">
    <text evidence="6">The sequence shown here is derived from an EMBL/GenBank/DDBJ whole genome shotgun (WGS) entry which is preliminary data.</text>
</comment>
<feature type="signal peptide" evidence="3">
    <location>
        <begin position="1"/>
        <end position="18"/>
    </location>
</feature>
<proteinExistence type="predicted"/>
<evidence type="ECO:0000313" key="7">
    <source>
        <dbReference type="Proteomes" id="UP000320643"/>
    </source>
</evidence>
<dbReference type="EMBL" id="VJVZ01000011">
    <property type="protein sequence ID" value="TRW22769.1"/>
    <property type="molecule type" value="Genomic_DNA"/>
</dbReference>
<gene>
    <name evidence="6" type="ORF">FMM05_16050</name>
</gene>
<evidence type="ECO:0000259" key="4">
    <source>
        <dbReference type="PROSITE" id="PS01180"/>
    </source>
</evidence>
<evidence type="ECO:0000256" key="3">
    <source>
        <dbReference type="SAM" id="SignalP"/>
    </source>
</evidence>
<dbReference type="PANTHER" id="PTHR11905">
    <property type="entry name" value="ADAM A DISINTEGRIN AND METALLOPROTEASE DOMAIN"/>
    <property type="match status" value="1"/>
</dbReference>
<dbReference type="InterPro" id="IPR001590">
    <property type="entry name" value="Peptidase_M12B"/>
</dbReference>
<dbReference type="InterPro" id="IPR035914">
    <property type="entry name" value="Sperma_CUB_dom_sf"/>
</dbReference>
<feature type="domain" description="Peptidase M12B" evidence="5">
    <location>
        <begin position="213"/>
        <end position="401"/>
    </location>
</feature>
<keyword evidence="2" id="KW-1015">Disulfide bond</keyword>
<dbReference type="Pfam" id="PF00431">
    <property type="entry name" value="CUB"/>
    <property type="match status" value="1"/>
</dbReference>
<reference evidence="6 7" key="1">
    <citation type="submission" date="2019-07" db="EMBL/GenBank/DDBJ databases">
        <title>Flavobacterium sp. nov., isolated from glacier ice.</title>
        <authorList>
            <person name="Liu Q."/>
            <person name="Xin Y.-H."/>
        </authorList>
    </citation>
    <scope>NUCLEOTIDE SEQUENCE [LARGE SCALE GENOMIC DNA]</scope>
    <source>
        <strain evidence="6 7">ZT4R6</strain>
    </source>
</reference>
<dbReference type="PANTHER" id="PTHR11905:SF159">
    <property type="entry name" value="ADAM METALLOPROTEASE"/>
    <property type="match status" value="1"/>
</dbReference>
<dbReference type="InterPro" id="IPR024079">
    <property type="entry name" value="MetalloPept_cat_dom_sf"/>
</dbReference>
<dbReference type="InterPro" id="IPR026444">
    <property type="entry name" value="Secre_tail"/>
</dbReference>
<dbReference type="SMART" id="SM00042">
    <property type="entry name" value="CUB"/>
    <property type="match status" value="1"/>
</dbReference>
<dbReference type="GO" id="GO:0006508">
    <property type="term" value="P:proteolysis"/>
    <property type="evidence" value="ECO:0007669"/>
    <property type="project" value="InterPro"/>
</dbReference>
<dbReference type="Gene3D" id="2.60.40.10">
    <property type="entry name" value="Immunoglobulins"/>
    <property type="match status" value="1"/>
</dbReference>
<evidence type="ECO:0000256" key="1">
    <source>
        <dbReference type="ARBA" id="ARBA00022729"/>
    </source>
</evidence>
<dbReference type="InterPro" id="IPR003961">
    <property type="entry name" value="FN3_dom"/>
</dbReference>
<dbReference type="NCBIfam" id="TIGR04183">
    <property type="entry name" value="Por_Secre_tail"/>
    <property type="match status" value="1"/>
</dbReference>